<dbReference type="GO" id="GO:0061630">
    <property type="term" value="F:ubiquitin protein ligase activity"/>
    <property type="evidence" value="ECO:0007669"/>
    <property type="project" value="TreeGrafter"/>
</dbReference>
<feature type="region of interest" description="Disordered" evidence="7">
    <location>
        <begin position="450"/>
        <end position="479"/>
    </location>
</feature>
<name>A0A9W8DSU7_9FUNG</name>
<reference evidence="9" key="1">
    <citation type="submission" date="2022-07" db="EMBL/GenBank/DDBJ databases">
        <title>Phylogenomic reconstructions and comparative analyses of Kickxellomycotina fungi.</title>
        <authorList>
            <person name="Reynolds N.K."/>
            <person name="Stajich J.E."/>
            <person name="Barry K."/>
            <person name="Grigoriev I.V."/>
            <person name="Crous P."/>
            <person name="Smith M.E."/>
        </authorList>
    </citation>
    <scope>NUCLEOTIDE SEQUENCE</scope>
    <source>
        <strain evidence="9">RSA 861</strain>
    </source>
</reference>
<dbReference type="GO" id="GO:0035861">
    <property type="term" value="C:site of double-strand break"/>
    <property type="evidence" value="ECO:0007669"/>
    <property type="project" value="TreeGrafter"/>
</dbReference>
<dbReference type="PROSITE" id="PS00518">
    <property type="entry name" value="ZF_RING_1"/>
    <property type="match status" value="1"/>
</dbReference>
<feature type="region of interest" description="Disordered" evidence="7">
    <location>
        <begin position="798"/>
        <end position="846"/>
    </location>
</feature>
<evidence type="ECO:0000313" key="10">
    <source>
        <dbReference type="Proteomes" id="UP001150569"/>
    </source>
</evidence>
<gene>
    <name evidence="9" type="primary">PSH1_2</name>
    <name evidence="9" type="ORF">IWQ60_007836</name>
</gene>
<evidence type="ECO:0000259" key="8">
    <source>
        <dbReference type="PROSITE" id="PS50089"/>
    </source>
</evidence>
<evidence type="ECO:0000313" key="9">
    <source>
        <dbReference type="EMBL" id="KAJ1917249.1"/>
    </source>
</evidence>
<feature type="region of interest" description="Disordered" evidence="7">
    <location>
        <begin position="758"/>
        <end position="782"/>
    </location>
</feature>
<keyword evidence="1" id="KW-0808">Transferase</keyword>
<feature type="region of interest" description="Disordered" evidence="7">
    <location>
        <begin position="566"/>
        <end position="585"/>
    </location>
</feature>
<dbReference type="GO" id="GO:0008270">
    <property type="term" value="F:zinc ion binding"/>
    <property type="evidence" value="ECO:0007669"/>
    <property type="project" value="UniProtKB-KW"/>
</dbReference>
<dbReference type="GO" id="GO:0005829">
    <property type="term" value="C:cytosol"/>
    <property type="evidence" value="ECO:0007669"/>
    <property type="project" value="TreeGrafter"/>
</dbReference>
<feature type="region of interest" description="Disordered" evidence="7">
    <location>
        <begin position="303"/>
        <end position="322"/>
    </location>
</feature>
<keyword evidence="3 6" id="KW-0863">Zinc-finger</keyword>
<keyword evidence="4" id="KW-0833">Ubl conjugation pathway</keyword>
<dbReference type="InterPro" id="IPR017907">
    <property type="entry name" value="Znf_RING_CS"/>
</dbReference>
<evidence type="ECO:0000256" key="5">
    <source>
        <dbReference type="ARBA" id="ARBA00022833"/>
    </source>
</evidence>
<dbReference type="InterPro" id="IPR001841">
    <property type="entry name" value="Znf_RING"/>
</dbReference>
<keyword evidence="10" id="KW-1185">Reference proteome</keyword>
<feature type="region of interest" description="Disordered" evidence="7">
    <location>
        <begin position="414"/>
        <end position="436"/>
    </location>
</feature>
<evidence type="ECO:0000256" key="2">
    <source>
        <dbReference type="ARBA" id="ARBA00022723"/>
    </source>
</evidence>
<feature type="region of interest" description="Disordered" evidence="7">
    <location>
        <begin position="642"/>
        <end position="698"/>
    </location>
</feature>
<dbReference type="GO" id="GO:0006302">
    <property type="term" value="P:double-strand break repair"/>
    <property type="evidence" value="ECO:0007669"/>
    <property type="project" value="TreeGrafter"/>
</dbReference>
<dbReference type="SMART" id="SM00184">
    <property type="entry name" value="RING"/>
    <property type="match status" value="1"/>
</dbReference>
<dbReference type="GO" id="GO:0042393">
    <property type="term" value="F:histone binding"/>
    <property type="evidence" value="ECO:0007669"/>
    <property type="project" value="TreeGrafter"/>
</dbReference>
<feature type="compositionally biased region" description="Basic residues" evidence="7">
    <location>
        <begin position="659"/>
        <end position="671"/>
    </location>
</feature>
<feature type="region of interest" description="Disordered" evidence="7">
    <location>
        <begin position="227"/>
        <end position="267"/>
    </location>
</feature>
<organism evidence="9 10">
    <name type="scientific">Tieghemiomyces parasiticus</name>
    <dbReference type="NCBI Taxonomy" id="78921"/>
    <lineage>
        <taxon>Eukaryota</taxon>
        <taxon>Fungi</taxon>
        <taxon>Fungi incertae sedis</taxon>
        <taxon>Zoopagomycota</taxon>
        <taxon>Kickxellomycotina</taxon>
        <taxon>Dimargaritomycetes</taxon>
        <taxon>Dimargaritales</taxon>
        <taxon>Dimargaritaceae</taxon>
        <taxon>Tieghemiomyces</taxon>
    </lineage>
</organism>
<evidence type="ECO:0000256" key="6">
    <source>
        <dbReference type="PROSITE-ProRule" id="PRU00175"/>
    </source>
</evidence>
<dbReference type="PROSITE" id="PS50089">
    <property type="entry name" value="ZF_RING_2"/>
    <property type="match status" value="1"/>
</dbReference>
<dbReference type="EMBL" id="JANBPT010000549">
    <property type="protein sequence ID" value="KAJ1917249.1"/>
    <property type="molecule type" value="Genomic_DNA"/>
</dbReference>
<dbReference type="GO" id="GO:0000151">
    <property type="term" value="C:ubiquitin ligase complex"/>
    <property type="evidence" value="ECO:0007669"/>
    <property type="project" value="TreeGrafter"/>
</dbReference>
<feature type="compositionally biased region" description="Gly residues" evidence="7">
    <location>
        <begin position="242"/>
        <end position="251"/>
    </location>
</feature>
<proteinExistence type="predicted"/>
<dbReference type="InterPro" id="IPR018957">
    <property type="entry name" value="Znf_C3HC4_RING-type"/>
</dbReference>
<dbReference type="Proteomes" id="UP001150569">
    <property type="component" value="Unassembled WGS sequence"/>
</dbReference>
<feature type="compositionally biased region" description="Polar residues" evidence="7">
    <location>
        <begin position="800"/>
        <end position="816"/>
    </location>
</feature>
<feature type="compositionally biased region" description="Low complexity" evidence="7">
    <location>
        <begin position="571"/>
        <end position="582"/>
    </location>
</feature>
<feature type="compositionally biased region" description="Polar residues" evidence="7">
    <location>
        <begin position="678"/>
        <end position="689"/>
    </location>
</feature>
<evidence type="ECO:0000256" key="1">
    <source>
        <dbReference type="ARBA" id="ARBA00022679"/>
    </source>
</evidence>
<dbReference type="Gene3D" id="3.30.40.10">
    <property type="entry name" value="Zinc/RING finger domain, C3HC4 (zinc finger)"/>
    <property type="match status" value="1"/>
</dbReference>
<keyword evidence="5" id="KW-0862">Zinc</keyword>
<keyword evidence="2" id="KW-0479">Metal-binding</keyword>
<dbReference type="PANTHER" id="PTHR15067">
    <property type="entry name" value="E3 UBIQUITIN-PROTEIN LIGASE RNF8"/>
    <property type="match status" value="1"/>
</dbReference>
<dbReference type="AlphaFoldDB" id="A0A9W8DSU7"/>
<feature type="domain" description="RING-type" evidence="8">
    <location>
        <begin position="94"/>
        <end position="132"/>
    </location>
</feature>
<dbReference type="GO" id="GO:0070936">
    <property type="term" value="P:protein K48-linked ubiquitination"/>
    <property type="evidence" value="ECO:0007669"/>
    <property type="project" value="TreeGrafter"/>
</dbReference>
<feature type="region of interest" description="Disordered" evidence="7">
    <location>
        <begin position="715"/>
        <end position="746"/>
    </location>
</feature>
<feature type="region of interest" description="Disordered" evidence="7">
    <location>
        <begin position="591"/>
        <end position="613"/>
    </location>
</feature>
<dbReference type="GO" id="GO:0005634">
    <property type="term" value="C:nucleus"/>
    <property type="evidence" value="ECO:0007669"/>
    <property type="project" value="TreeGrafter"/>
</dbReference>
<feature type="compositionally biased region" description="Basic and acidic residues" evidence="7">
    <location>
        <begin position="827"/>
        <end position="837"/>
    </location>
</feature>
<evidence type="ECO:0000256" key="7">
    <source>
        <dbReference type="SAM" id="MobiDB-lite"/>
    </source>
</evidence>
<dbReference type="SUPFAM" id="SSF57850">
    <property type="entry name" value="RING/U-box"/>
    <property type="match status" value="1"/>
</dbReference>
<evidence type="ECO:0000256" key="4">
    <source>
        <dbReference type="ARBA" id="ARBA00022786"/>
    </source>
</evidence>
<evidence type="ECO:0000256" key="3">
    <source>
        <dbReference type="ARBA" id="ARBA00022771"/>
    </source>
</evidence>
<dbReference type="InterPro" id="IPR013083">
    <property type="entry name" value="Znf_RING/FYVE/PHD"/>
</dbReference>
<dbReference type="Pfam" id="PF00097">
    <property type="entry name" value="zf-C3HC4"/>
    <property type="match status" value="1"/>
</dbReference>
<dbReference type="OrthoDB" id="6105938at2759"/>
<dbReference type="PANTHER" id="PTHR15067:SF4">
    <property type="entry name" value="E3 UBIQUITIN-PROTEIN LIGASE RNF8"/>
    <property type="match status" value="1"/>
</dbReference>
<protein>
    <submittedName>
        <fullName evidence="9">E3 ubiquitin ligase</fullName>
    </submittedName>
</protein>
<sequence>MRHKASAPATEVDLTDTPIHRRAMSLSSTETVALPTAASTPGDDKLASRVQRLCQQTGEHYLLMYRMHRVLEQARDNQLARERTLETARQAATCAVCAELYTQPCTLECGHSFCRTCLRSWLPVNKVCPHCRAPVRRRPVESYGLRDLVESIRTLGRHSVPVDLDEASHSTARAMFASCCSEQTLASLLTDSRAATPTAGPTAESEAIDTASVDRLLRFQARGQGPSLIDAREGGAREAAGGESGNRNGGDGGDRDEEDWGGLFPTRISPSLLREGTVMVVCGLCSTIMDSVTCTHCQSSTAGASTRVLNGRGPRPDPAAASVAPSDMNANPFPISTLHESFAPSPPLLASPDILSHQPGQLENYVRQSSEYLGMLMGTRNEEVDNFDILSAQPQLIADNLFLNWLEPTLPTGYSPVTSPTTPGPTPAPTTSIHPTTPSAVPTLAEIPYPGPRLTLNDDDDESESDHRSLRLHSPMPDLYTDDDAHSDMEYFGSDVDETETSDFLPTDRYRFDMTSAEAAEVTPDQRHHHHRSDLHEELNLDQSISHLDLDVGISILQEATEAPCPVHGRSSAASAAAAASSDDLHRHHVEEHDLSDRSHAEDEAGGATWQRSARVRPNSFSVRNLTDTNQRTMFRSFIDCRSTDEPVPAPSTAALRSPHGRPIAHPRGARRAPPSPLSTRSATTSSPSGLPPRPSVAGMLDRMNVLESALGHIRHRERAHRASLTENLGVDEQRPPQSHRVSDSAYDLTRHLQHLSLTRPSTRPRLPSIPTAAATNNSDPAFHSSALIRGMWEDAMGTLPSSAGSGSSRTHQRPLSFQGPAPSENNRNRSACDRRQLLSTRRHHL</sequence>
<comment type="caution">
    <text evidence="9">The sequence shown here is derived from an EMBL/GenBank/DDBJ whole genome shotgun (WGS) entry which is preliminary data.</text>
</comment>
<accession>A0A9W8DSU7</accession>
<feature type="compositionally biased region" description="Basic and acidic residues" evidence="7">
    <location>
        <begin position="591"/>
        <end position="603"/>
    </location>
</feature>
<dbReference type="GO" id="GO:0006511">
    <property type="term" value="P:ubiquitin-dependent protein catabolic process"/>
    <property type="evidence" value="ECO:0007669"/>
    <property type="project" value="TreeGrafter"/>
</dbReference>